<dbReference type="KEGG" id="hrr:HZS55_19040"/>
<dbReference type="InterPro" id="IPR007050">
    <property type="entry name" value="HTH_bacterioopsin"/>
</dbReference>
<evidence type="ECO:0000256" key="1">
    <source>
        <dbReference type="ARBA" id="ARBA00023015"/>
    </source>
</evidence>
<keyword evidence="6" id="KW-1185">Reference proteome</keyword>
<feature type="domain" description="HTH bat-type" evidence="3">
    <location>
        <begin position="156"/>
        <end position="207"/>
    </location>
</feature>
<evidence type="ECO:0000313" key="5">
    <source>
        <dbReference type="EMBL" id="QLH79260.1"/>
    </source>
</evidence>
<accession>A0A7D5PBS0</accession>
<evidence type="ECO:0000313" key="6">
    <source>
        <dbReference type="Proteomes" id="UP000509667"/>
    </source>
</evidence>
<dbReference type="RefSeq" id="WP_179909129.1">
    <property type="nucleotide sequence ID" value="NZ_CP058910.1"/>
</dbReference>
<dbReference type="Pfam" id="PF04967">
    <property type="entry name" value="HTH_10"/>
    <property type="match status" value="1"/>
</dbReference>
<evidence type="ECO:0000259" key="4">
    <source>
        <dbReference type="Pfam" id="PF15915"/>
    </source>
</evidence>
<keyword evidence="2" id="KW-0804">Transcription</keyword>
<feature type="domain" description="Bacterioopsin transcriptional activator GAF and HTH associated" evidence="4">
    <location>
        <begin position="24"/>
        <end position="139"/>
    </location>
</feature>
<dbReference type="Pfam" id="PF15915">
    <property type="entry name" value="BAT"/>
    <property type="match status" value="1"/>
</dbReference>
<dbReference type="GeneID" id="56080005"/>
<dbReference type="InterPro" id="IPR013324">
    <property type="entry name" value="RNA_pol_sigma_r3/r4-like"/>
</dbReference>
<dbReference type="SUPFAM" id="SSF88659">
    <property type="entry name" value="Sigma3 and sigma4 domains of RNA polymerase sigma factors"/>
    <property type="match status" value="1"/>
</dbReference>
<evidence type="ECO:0000259" key="3">
    <source>
        <dbReference type="Pfam" id="PF04967"/>
    </source>
</evidence>
<organism evidence="5 6">
    <name type="scientific">Halosimplex rubrum</name>
    <dbReference type="NCBI Taxonomy" id="869889"/>
    <lineage>
        <taxon>Archaea</taxon>
        <taxon>Methanobacteriati</taxon>
        <taxon>Methanobacteriota</taxon>
        <taxon>Stenosarchaea group</taxon>
        <taxon>Halobacteria</taxon>
        <taxon>Halobacteriales</taxon>
        <taxon>Haloarculaceae</taxon>
        <taxon>Halosimplex</taxon>
    </lineage>
</organism>
<dbReference type="OrthoDB" id="156233at2157"/>
<keyword evidence="1" id="KW-0805">Transcription regulation</keyword>
<protein>
    <submittedName>
        <fullName evidence="5">Helix-turn-helix domain-containing protein</fullName>
    </submittedName>
</protein>
<dbReference type="Proteomes" id="UP000509667">
    <property type="component" value="Chromosome"/>
</dbReference>
<reference evidence="5 6" key="1">
    <citation type="submission" date="2020-07" db="EMBL/GenBank/DDBJ databases">
        <title>Halosimplex pelagicum sp. nov. and Halosimplex rubrum sp. nov., isolated from salted brown alga Laminaria, and emended description of the genus Halosimplex.</title>
        <authorList>
            <person name="Cui H."/>
        </authorList>
    </citation>
    <scope>NUCLEOTIDE SEQUENCE [LARGE SCALE GENOMIC DNA]</scope>
    <source>
        <strain evidence="5 6">R27</strain>
    </source>
</reference>
<name>A0A7D5PBS0_9EURY</name>
<dbReference type="AlphaFoldDB" id="A0A7D5PBS0"/>
<dbReference type="Gene3D" id="1.10.10.10">
    <property type="entry name" value="Winged helix-like DNA-binding domain superfamily/Winged helix DNA-binding domain"/>
    <property type="match status" value="1"/>
</dbReference>
<sequence>MSVIAEISIPATEFELGRIMDVSDSGTVELESLVPTGERAVPFFWVYGADFEAFEETVFAASSVDDLVQIDTYDDRVLYTFEWSVENDAVFRAVRTVNAYILNATGTGDSWRFELRFPSHDAMSAFQERCRECDIGFEVIRVYNPSKPDLGPWFGLTERQREAIVLAVEEGYYDIPRDCTTVELAEQLGISDQAVTERLRRAIVRLVTNTILTSPET</sequence>
<dbReference type="EMBL" id="CP058910">
    <property type="protein sequence ID" value="QLH79260.1"/>
    <property type="molecule type" value="Genomic_DNA"/>
</dbReference>
<gene>
    <name evidence="5" type="ORF">HZS55_19040</name>
</gene>
<proteinExistence type="predicted"/>
<dbReference type="InterPro" id="IPR036388">
    <property type="entry name" value="WH-like_DNA-bd_sf"/>
</dbReference>
<dbReference type="PANTHER" id="PTHR34236:SF1">
    <property type="entry name" value="DIMETHYL SULFOXIDE REDUCTASE TRANSCRIPTIONAL ACTIVATOR"/>
    <property type="match status" value="1"/>
</dbReference>
<dbReference type="InterPro" id="IPR031803">
    <property type="entry name" value="BAT_GAF/HTH-assoc"/>
</dbReference>
<dbReference type="PANTHER" id="PTHR34236">
    <property type="entry name" value="DIMETHYL SULFOXIDE REDUCTASE TRANSCRIPTIONAL ACTIVATOR"/>
    <property type="match status" value="1"/>
</dbReference>
<evidence type="ECO:0000256" key="2">
    <source>
        <dbReference type="ARBA" id="ARBA00023163"/>
    </source>
</evidence>